<dbReference type="AlphaFoldDB" id="A0A2H3CS86"/>
<organism evidence="3 4">
    <name type="scientific">Armillaria gallica</name>
    <name type="common">Bulbous honey fungus</name>
    <name type="synonym">Armillaria bulbosa</name>
    <dbReference type="NCBI Taxonomy" id="47427"/>
    <lineage>
        <taxon>Eukaryota</taxon>
        <taxon>Fungi</taxon>
        <taxon>Dikarya</taxon>
        <taxon>Basidiomycota</taxon>
        <taxon>Agaricomycotina</taxon>
        <taxon>Agaricomycetes</taxon>
        <taxon>Agaricomycetidae</taxon>
        <taxon>Agaricales</taxon>
        <taxon>Marasmiineae</taxon>
        <taxon>Physalacriaceae</taxon>
        <taxon>Armillaria</taxon>
    </lineage>
</organism>
<feature type="compositionally biased region" description="Basic and acidic residues" evidence="1">
    <location>
        <begin position="89"/>
        <end position="104"/>
    </location>
</feature>
<keyword evidence="2" id="KW-0732">Signal</keyword>
<dbReference type="EMBL" id="KZ293699">
    <property type="protein sequence ID" value="PBK84284.1"/>
    <property type="molecule type" value="Genomic_DNA"/>
</dbReference>
<evidence type="ECO:0000313" key="4">
    <source>
        <dbReference type="Proteomes" id="UP000217790"/>
    </source>
</evidence>
<sequence>MQKALIFWHPILNLATLATMKELLSHMIEHHKALIQAFRMDHLNSSLINTGDLVPALKSLGVLVSKPRVTLRTANIVEGEEGEANLETGGKEDKTPTKEDGKGDTEEDDWIAEVIQAAKRRQCPHPKEYYFPKMDTPTKLA</sequence>
<proteinExistence type="predicted"/>
<keyword evidence="4" id="KW-1185">Reference proteome</keyword>
<evidence type="ECO:0000256" key="1">
    <source>
        <dbReference type="SAM" id="MobiDB-lite"/>
    </source>
</evidence>
<gene>
    <name evidence="3" type="ORF">ARMGADRAFT_1088521</name>
</gene>
<evidence type="ECO:0000313" key="3">
    <source>
        <dbReference type="EMBL" id="PBK84284.1"/>
    </source>
</evidence>
<dbReference type="InParanoid" id="A0A2H3CS86"/>
<feature type="signal peptide" evidence="2">
    <location>
        <begin position="1"/>
        <end position="18"/>
    </location>
</feature>
<evidence type="ECO:0000256" key="2">
    <source>
        <dbReference type="SAM" id="SignalP"/>
    </source>
</evidence>
<name>A0A2H3CS86_ARMGA</name>
<dbReference type="Proteomes" id="UP000217790">
    <property type="component" value="Unassembled WGS sequence"/>
</dbReference>
<accession>A0A2H3CS86</accession>
<reference evidence="4" key="1">
    <citation type="journal article" date="2017" name="Nat. Ecol. Evol.">
        <title>Genome expansion and lineage-specific genetic innovations in the forest pathogenic fungi Armillaria.</title>
        <authorList>
            <person name="Sipos G."/>
            <person name="Prasanna A.N."/>
            <person name="Walter M.C."/>
            <person name="O'Connor E."/>
            <person name="Balint B."/>
            <person name="Krizsan K."/>
            <person name="Kiss B."/>
            <person name="Hess J."/>
            <person name="Varga T."/>
            <person name="Slot J."/>
            <person name="Riley R."/>
            <person name="Boka B."/>
            <person name="Rigling D."/>
            <person name="Barry K."/>
            <person name="Lee J."/>
            <person name="Mihaltcheva S."/>
            <person name="LaButti K."/>
            <person name="Lipzen A."/>
            <person name="Waldron R."/>
            <person name="Moloney N.M."/>
            <person name="Sperisen C."/>
            <person name="Kredics L."/>
            <person name="Vagvoelgyi C."/>
            <person name="Patrignani A."/>
            <person name="Fitzpatrick D."/>
            <person name="Nagy I."/>
            <person name="Doyle S."/>
            <person name="Anderson J.B."/>
            <person name="Grigoriev I.V."/>
            <person name="Gueldener U."/>
            <person name="Muensterkoetter M."/>
            <person name="Nagy L.G."/>
        </authorList>
    </citation>
    <scope>NUCLEOTIDE SEQUENCE [LARGE SCALE GENOMIC DNA]</scope>
    <source>
        <strain evidence="4">Ar21-2</strain>
    </source>
</reference>
<feature type="chain" id="PRO_5013863930" evidence="2">
    <location>
        <begin position="19"/>
        <end position="141"/>
    </location>
</feature>
<feature type="region of interest" description="Disordered" evidence="1">
    <location>
        <begin position="78"/>
        <end position="108"/>
    </location>
</feature>
<protein>
    <submittedName>
        <fullName evidence="3">Uncharacterized protein</fullName>
    </submittedName>
</protein>